<evidence type="ECO:0000256" key="13">
    <source>
        <dbReference type="SAM" id="SignalP"/>
    </source>
</evidence>
<sequence length="176" mass="19422">MLALPCGITLSVGVWAFDVLDGVSCLGGLDSNLYCKYEHLFIFINKRFSVFALGSSAYPNFCAFGRYVDNLLGELGGERLLPLSLGDELCGQEQAFQSWATNVFSVSCETYCLDDKETFLEAADSLGSETISASVVRFIKSDLQSLSKSLKRCHNRDVMTCKLMNRQILNQELLSG</sequence>
<dbReference type="InterPro" id="IPR029039">
    <property type="entry name" value="Flavoprotein-like_sf"/>
</dbReference>
<keyword evidence="10" id="KW-0112">Calmodulin-binding</keyword>
<keyword evidence="6" id="KW-0349">Heme</keyword>
<dbReference type="PROSITE" id="PS50902">
    <property type="entry name" value="FLAVODOXIN_LIKE"/>
    <property type="match status" value="1"/>
</dbReference>
<keyword evidence="16" id="KW-1185">Reference proteome</keyword>
<evidence type="ECO:0000259" key="14">
    <source>
        <dbReference type="PROSITE" id="PS50902"/>
    </source>
</evidence>
<organism evidence="15 16">
    <name type="scientific">Trichogramma kaykai</name>
    <dbReference type="NCBI Taxonomy" id="54128"/>
    <lineage>
        <taxon>Eukaryota</taxon>
        <taxon>Metazoa</taxon>
        <taxon>Ecdysozoa</taxon>
        <taxon>Arthropoda</taxon>
        <taxon>Hexapoda</taxon>
        <taxon>Insecta</taxon>
        <taxon>Pterygota</taxon>
        <taxon>Neoptera</taxon>
        <taxon>Endopterygota</taxon>
        <taxon>Hymenoptera</taxon>
        <taxon>Apocrita</taxon>
        <taxon>Proctotrupomorpha</taxon>
        <taxon>Chalcidoidea</taxon>
        <taxon>Trichogrammatidae</taxon>
        <taxon>Trichogramma</taxon>
    </lineage>
</organism>
<evidence type="ECO:0000256" key="3">
    <source>
        <dbReference type="ARBA" id="ARBA00001974"/>
    </source>
</evidence>
<keyword evidence="9" id="KW-0521">NADP</keyword>
<dbReference type="Pfam" id="PF00258">
    <property type="entry name" value="Flavodoxin_1"/>
    <property type="match status" value="1"/>
</dbReference>
<evidence type="ECO:0000313" key="15">
    <source>
        <dbReference type="EMBL" id="KAL3387998.1"/>
    </source>
</evidence>
<dbReference type="Proteomes" id="UP001627154">
    <property type="component" value="Unassembled WGS sequence"/>
</dbReference>
<evidence type="ECO:0000256" key="4">
    <source>
        <dbReference type="ARBA" id="ARBA00006267"/>
    </source>
</evidence>
<dbReference type="PANTHER" id="PTHR43410">
    <property type="entry name" value="NITRIC OXIDE SYNTHASE OXYGENASE"/>
    <property type="match status" value="1"/>
</dbReference>
<keyword evidence="8" id="KW-0479">Metal-binding</keyword>
<comment type="cofactor">
    <cofactor evidence="2">
        <name>heme b</name>
        <dbReference type="ChEBI" id="CHEBI:60344"/>
    </cofactor>
</comment>
<comment type="cofactor">
    <cofactor evidence="3">
        <name>FAD</name>
        <dbReference type="ChEBI" id="CHEBI:57692"/>
    </cofactor>
</comment>
<evidence type="ECO:0000256" key="12">
    <source>
        <dbReference type="ARBA" id="ARBA00023004"/>
    </source>
</evidence>
<dbReference type="GO" id="GO:0005516">
    <property type="term" value="F:calmodulin binding"/>
    <property type="evidence" value="ECO:0007669"/>
    <property type="project" value="UniProtKB-KW"/>
</dbReference>
<protein>
    <recommendedName>
        <fullName evidence="5">nitric-oxide synthase (NADPH)</fullName>
        <ecNumber evidence="5">1.14.13.39</ecNumber>
    </recommendedName>
</protein>
<name>A0ABD2W573_9HYME</name>
<dbReference type="AlphaFoldDB" id="A0ABD2W573"/>
<evidence type="ECO:0000256" key="10">
    <source>
        <dbReference type="ARBA" id="ARBA00022860"/>
    </source>
</evidence>
<gene>
    <name evidence="15" type="ORF">TKK_017071</name>
</gene>
<dbReference type="GO" id="GO:0004517">
    <property type="term" value="F:nitric-oxide synthase activity"/>
    <property type="evidence" value="ECO:0007669"/>
    <property type="project" value="UniProtKB-EC"/>
</dbReference>
<accession>A0ABD2W573</accession>
<dbReference type="InterPro" id="IPR050607">
    <property type="entry name" value="NOS"/>
</dbReference>
<feature type="chain" id="PRO_5044881626" description="nitric-oxide synthase (NADPH)" evidence="13">
    <location>
        <begin position="17"/>
        <end position="176"/>
    </location>
</feature>
<evidence type="ECO:0000256" key="11">
    <source>
        <dbReference type="ARBA" id="ARBA00023002"/>
    </source>
</evidence>
<feature type="domain" description="Flavodoxin-like" evidence="14">
    <location>
        <begin position="1"/>
        <end position="104"/>
    </location>
</feature>
<comment type="caution">
    <text evidence="15">The sequence shown here is derived from an EMBL/GenBank/DDBJ whole genome shotgun (WGS) entry which is preliminary data.</text>
</comment>
<dbReference type="PRINTS" id="PR00369">
    <property type="entry name" value="FLAVODOXIN"/>
</dbReference>
<keyword evidence="12" id="KW-0408">Iron</keyword>
<keyword evidence="7" id="KW-0288">FMN</keyword>
<dbReference type="PANTHER" id="PTHR43410:SF1">
    <property type="entry name" value="NITRIC OXIDE SYNTHASE"/>
    <property type="match status" value="1"/>
</dbReference>
<feature type="signal peptide" evidence="13">
    <location>
        <begin position="1"/>
        <end position="16"/>
    </location>
</feature>
<dbReference type="InterPro" id="IPR008254">
    <property type="entry name" value="Flavodoxin/NO_synth"/>
</dbReference>
<evidence type="ECO:0000256" key="6">
    <source>
        <dbReference type="ARBA" id="ARBA00022617"/>
    </source>
</evidence>
<dbReference type="Gene3D" id="3.40.50.360">
    <property type="match status" value="1"/>
</dbReference>
<keyword evidence="11" id="KW-0560">Oxidoreductase</keyword>
<dbReference type="SUPFAM" id="SSF52218">
    <property type="entry name" value="Flavoproteins"/>
    <property type="match status" value="1"/>
</dbReference>
<evidence type="ECO:0000313" key="16">
    <source>
        <dbReference type="Proteomes" id="UP001627154"/>
    </source>
</evidence>
<evidence type="ECO:0000256" key="5">
    <source>
        <dbReference type="ARBA" id="ARBA00012989"/>
    </source>
</evidence>
<keyword evidence="7" id="KW-0285">Flavoprotein</keyword>
<dbReference type="EC" id="1.14.13.39" evidence="5"/>
<dbReference type="GO" id="GO:0046872">
    <property type="term" value="F:metal ion binding"/>
    <property type="evidence" value="ECO:0007669"/>
    <property type="project" value="UniProtKB-KW"/>
</dbReference>
<dbReference type="InterPro" id="IPR001094">
    <property type="entry name" value="Flavdoxin-like"/>
</dbReference>
<evidence type="ECO:0000256" key="2">
    <source>
        <dbReference type="ARBA" id="ARBA00001970"/>
    </source>
</evidence>
<reference evidence="15 16" key="1">
    <citation type="journal article" date="2024" name="bioRxiv">
        <title>A reference genome for Trichogramma kaykai: A tiny desert-dwelling parasitoid wasp with competing sex-ratio distorters.</title>
        <authorList>
            <person name="Culotta J."/>
            <person name="Lindsey A.R."/>
        </authorList>
    </citation>
    <scope>NUCLEOTIDE SEQUENCE [LARGE SCALE GENOMIC DNA]</scope>
    <source>
        <strain evidence="15 16">KSX58</strain>
    </source>
</reference>
<keyword evidence="13" id="KW-0732">Signal</keyword>
<dbReference type="EMBL" id="JBJJXI010000136">
    <property type="protein sequence ID" value="KAL3387998.1"/>
    <property type="molecule type" value="Genomic_DNA"/>
</dbReference>
<evidence type="ECO:0000256" key="8">
    <source>
        <dbReference type="ARBA" id="ARBA00022723"/>
    </source>
</evidence>
<evidence type="ECO:0000256" key="7">
    <source>
        <dbReference type="ARBA" id="ARBA00022643"/>
    </source>
</evidence>
<evidence type="ECO:0000256" key="9">
    <source>
        <dbReference type="ARBA" id="ARBA00022857"/>
    </source>
</evidence>
<comment type="cofactor">
    <cofactor evidence="1">
        <name>FMN</name>
        <dbReference type="ChEBI" id="CHEBI:58210"/>
    </cofactor>
</comment>
<comment type="similarity">
    <text evidence="4">Belongs to the NOS family.</text>
</comment>
<proteinExistence type="inferred from homology"/>
<evidence type="ECO:0000256" key="1">
    <source>
        <dbReference type="ARBA" id="ARBA00001917"/>
    </source>
</evidence>